<accession>A0A541BA12</accession>
<dbReference type="PROSITE" id="PS50902">
    <property type="entry name" value="FLAVODOXIN_LIKE"/>
    <property type="match status" value="1"/>
</dbReference>
<evidence type="ECO:0000259" key="1">
    <source>
        <dbReference type="PROSITE" id="PS50902"/>
    </source>
</evidence>
<dbReference type="OrthoDB" id="4564047at2"/>
<dbReference type="InterPro" id="IPR026816">
    <property type="entry name" value="Flavodoxin_dom"/>
</dbReference>
<evidence type="ECO:0000313" key="3">
    <source>
        <dbReference type="Proteomes" id="UP000316256"/>
    </source>
</evidence>
<organism evidence="2 3">
    <name type="scientific">Rhodococcus spelaei</name>
    <dbReference type="NCBI Taxonomy" id="2546320"/>
    <lineage>
        <taxon>Bacteria</taxon>
        <taxon>Bacillati</taxon>
        <taxon>Actinomycetota</taxon>
        <taxon>Actinomycetes</taxon>
        <taxon>Mycobacteriales</taxon>
        <taxon>Nocardiaceae</taxon>
        <taxon>Rhodococcus</taxon>
    </lineage>
</organism>
<dbReference type="EMBL" id="VIGH01000004">
    <property type="protein sequence ID" value="TQF69172.1"/>
    <property type="molecule type" value="Genomic_DNA"/>
</dbReference>
<dbReference type="PANTHER" id="PTHR38030:SF2">
    <property type="entry name" value="PROTOPORPHYRINOGEN IX DEHYDROGENASE [QUINONE]"/>
    <property type="match status" value="1"/>
</dbReference>
<reference evidence="2 3" key="1">
    <citation type="submission" date="2019-06" db="EMBL/GenBank/DDBJ databases">
        <title>Rhodococcus spaelei sp. nov., isolated from a cave.</title>
        <authorList>
            <person name="Lee S.D."/>
        </authorList>
    </citation>
    <scope>NUCLEOTIDE SEQUENCE [LARGE SCALE GENOMIC DNA]</scope>
    <source>
        <strain evidence="2 3">C9-5</strain>
    </source>
</reference>
<dbReference type="InterPro" id="IPR008254">
    <property type="entry name" value="Flavodoxin/NO_synth"/>
</dbReference>
<feature type="domain" description="Flavodoxin-like" evidence="1">
    <location>
        <begin position="5"/>
        <end position="151"/>
    </location>
</feature>
<evidence type="ECO:0000313" key="2">
    <source>
        <dbReference type="EMBL" id="TQF69172.1"/>
    </source>
</evidence>
<keyword evidence="3" id="KW-1185">Reference proteome</keyword>
<name>A0A541BA12_9NOCA</name>
<dbReference type="AlphaFoldDB" id="A0A541BA12"/>
<dbReference type="Gene3D" id="3.40.50.360">
    <property type="match status" value="1"/>
</dbReference>
<comment type="caution">
    <text evidence="2">The sequence shown here is derived from an EMBL/GenBank/DDBJ whole genome shotgun (WGS) entry which is preliminary data.</text>
</comment>
<proteinExistence type="predicted"/>
<gene>
    <name evidence="2" type="ORF">FK531_10440</name>
</gene>
<dbReference type="GO" id="GO:0070819">
    <property type="term" value="F:menaquinone-dependent protoporphyrinogen oxidase activity"/>
    <property type="evidence" value="ECO:0007669"/>
    <property type="project" value="TreeGrafter"/>
</dbReference>
<dbReference type="Proteomes" id="UP000316256">
    <property type="component" value="Unassembled WGS sequence"/>
</dbReference>
<dbReference type="Pfam" id="PF12724">
    <property type="entry name" value="Flavodoxin_5"/>
    <property type="match status" value="1"/>
</dbReference>
<dbReference type="InterPro" id="IPR052200">
    <property type="entry name" value="Protoporphyrinogen_IX_DH"/>
</dbReference>
<sequence>MVRALIVCTSVSHGNTRKIADVMGAVLSASVMAPEEVDPTELQGYDLVGLGSGIFQMSFHPQLREFVRALPPQPATAAFLFSTSGFSEPPFRRYSRSLERQLEQKGLKVLDTFSCRAFDTYKPFKLVGGIRKGRPDIDDLQAAHTFAEHLRMQTIPAS</sequence>
<dbReference type="GO" id="GO:0006783">
    <property type="term" value="P:heme biosynthetic process"/>
    <property type="evidence" value="ECO:0007669"/>
    <property type="project" value="TreeGrafter"/>
</dbReference>
<dbReference type="RefSeq" id="WP_142098873.1">
    <property type="nucleotide sequence ID" value="NZ_VIGH01000004.1"/>
</dbReference>
<dbReference type="PANTHER" id="PTHR38030">
    <property type="entry name" value="PROTOPORPHYRINOGEN IX DEHYDROGENASE [MENAQUINONE]"/>
    <property type="match status" value="1"/>
</dbReference>
<dbReference type="SUPFAM" id="SSF52218">
    <property type="entry name" value="Flavoproteins"/>
    <property type="match status" value="1"/>
</dbReference>
<dbReference type="GO" id="GO:0010181">
    <property type="term" value="F:FMN binding"/>
    <property type="evidence" value="ECO:0007669"/>
    <property type="project" value="InterPro"/>
</dbReference>
<dbReference type="InterPro" id="IPR029039">
    <property type="entry name" value="Flavoprotein-like_sf"/>
</dbReference>
<protein>
    <submittedName>
        <fullName evidence="2">Flavodoxin</fullName>
    </submittedName>
</protein>